<gene>
    <name evidence="1" type="ORF">COV86_03400</name>
</gene>
<dbReference type="Gene3D" id="1.10.10.10">
    <property type="entry name" value="Winged helix-like DNA-binding domain superfamily/Winged helix DNA-binding domain"/>
    <property type="match status" value="1"/>
</dbReference>
<evidence type="ECO:0000313" key="1">
    <source>
        <dbReference type="EMBL" id="PIQ72373.1"/>
    </source>
</evidence>
<evidence type="ECO:0000313" key="2">
    <source>
        <dbReference type="Proteomes" id="UP000229570"/>
    </source>
</evidence>
<comment type="caution">
    <text evidence="1">The sequence shown here is derived from an EMBL/GenBank/DDBJ whole genome shotgun (WGS) entry which is preliminary data.</text>
</comment>
<name>A0A2H0KPD9_9BACT</name>
<evidence type="ECO:0008006" key="3">
    <source>
        <dbReference type="Google" id="ProtNLM"/>
    </source>
</evidence>
<reference evidence="1 2" key="1">
    <citation type="submission" date="2017-09" db="EMBL/GenBank/DDBJ databases">
        <title>Depth-based differentiation of microbial function through sediment-hosted aquifers and enrichment of novel symbionts in the deep terrestrial subsurface.</title>
        <authorList>
            <person name="Probst A.J."/>
            <person name="Ladd B."/>
            <person name="Jarett J.K."/>
            <person name="Geller-Mcgrath D.E."/>
            <person name="Sieber C.M."/>
            <person name="Emerson J.B."/>
            <person name="Anantharaman K."/>
            <person name="Thomas B.C."/>
            <person name="Malmstrom R."/>
            <person name="Stieglmeier M."/>
            <person name="Klingl A."/>
            <person name="Woyke T."/>
            <person name="Ryan C.M."/>
            <person name="Banfield J.F."/>
        </authorList>
    </citation>
    <scope>NUCLEOTIDE SEQUENCE [LARGE SCALE GENOMIC DNA]</scope>
    <source>
        <strain evidence="1">CG11_big_fil_rev_8_21_14_0_20_35_14</strain>
    </source>
</reference>
<dbReference type="Proteomes" id="UP000229570">
    <property type="component" value="Unassembled WGS sequence"/>
</dbReference>
<sequence>MDDSVKMILKKLDDIDGRLKSLERPASDTLRVSEAKTVKIERDPLFSKAVEAMDKYDEMSSKQLSETLKIDVKRAETIMDQLEAVGLGTCYIKEV</sequence>
<accession>A0A2H0KPD9</accession>
<protein>
    <recommendedName>
        <fullName evidence="3">FtsK gamma domain-containing protein</fullName>
    </recommendedName>
</protein>
<dbReference type="EMBL" id="PCVL01000047">
    <property type="protein sequence ID" value="PIQ72373.1"/>
    <property type="molecule type" value="Genomic_DNA"/>
</dbReference>
<proteinExistence type="predicted"/>
<dbReference type="InterPro" id="IPR036388">
    <property type="entry name" value="WH-like_DNA-bd_sf"/>
</dbReference>
<organism evidence="1 2">
    <name type="scientific">Candidatus Roizmanbacteria bacterium CG11_big_fil_rev_8_21_14_0_20_35_14</name>
    <dbReference type="NCBI Taxonomy" id="1974855"/>
    <lineage>
        <taxon>Bacteria</taxon>
        <taxon>Candidatus Roizmaniibacteriota</taxon>
    </lineage>
</organism>
<dbReference type="AlphaFoldDB" id="A0A2H0KPD9"/>